<reference evidence="1" key="1">
    <citation type="submission" date="2021-01" db="EMBL/GenBank/DDBJ databases">
        <authorList>
            <person name="Corre E."/>
            <person name="Pelletier E."/>
            <person name="Niang G."/>
            <person name="Scheremetjew M."/>
            <person name="Finn R."/>
            <person name="Kale V."/>
            <person name="Holt S."/>
            <person name="Cochrane G."/>
            <person name="Meng A."/>
            <person name="Brown T."/>
            <person name="Cohen L."/>
        </authorList>
    </citation>
    <scope>NUCLEOTIDE SEQUENCE</scope>
    <source>
        <strain evidence="1">WS</strain>
    </source>
</reference>
<sequence>MFQSLTSRSSPRLVGRSIASSLTHSRHFQQKIHPQQQRHYALIFAPKHIYPKNWDNFSSLFNLKYMEKNNDKFFNYIGVKEDTLDFDLIGRQNFEGFPYYEGERDKYSDDMAVEYFESPLGERIRNLNCENLTPLECDFMLRALFFNTSTKYMPELAKETKPFFNPITVPLWLLTNEEAGDVKGTDVRFFKDRHDHVRPDVPQESVWAHTVHRTSFSEDDLQFLKRDQAPESIGLMTFTDLTHMAYHNMPDSFDFGRMRSIMNFGKYGINPVMPMVISVGPLIKFCVGLFSPEYCVACTKVAQHAPPHVQGTVIALGGSSDPAGWNLLIPEEREKIFRYMTALKKFATMPLSEMRTVQQVEEMIANEEFAEGECIYSFEKKEKDAEEEQSTQ</sequence>
<accession>A0A7S1PHG4</accession>
<name>A0A7S1PHG4_9EUKA</name>
<protein>
    <submittedName>
        <fullName evidence="1">Uncharacterized protein</fullName>
    </submittedName>
</protein>
<proteinExistence type="predicted"/>
<gene>
    <name evidence="1" type="ORF">PCOS0759_LOCUS5496</name>
</gene>
<evidence type="ECO:0000313" key="1">
    <source>
        <dbReference type="EMBL" id="CAD9082256.1"/>
    </source>
</evidence>
<dbReference type="EMBL" id="HBGD01006616">
    <property type="protein sequence ID" value="CAD9082256.1"/>
    <property type="molecule type" value="Transcribed_RNA"/>
</dbReference>
<dbReference type="AlphaFoldDB" id="A0A7S1PHG4"/>
<organism evidence="1">
    <name type="scientific">Percolomonas cosmopolitus</name>
    <dbReference type="NCBI Taxonomy" id="63605"/>
    <lineage>
        <taxon>Eukaryota</taxon>
        <taxon>Discoba</taxon>
        <taxon>Heterolobosea</taxon>
        <taxon>Tetramitia</taxon>
        <taxon>Eutetramitia</taxon>
        <taxon>Percolomonadidae</taxon>
        <taxon>Percolomonas</taxon>
    </lineage>
</organism>